<dbReference type="CDD" id="cd13581">
    <property type="entry name" value="PBP2_AlgQ_like_2"/>
    <property type="match status" value="1"/>
</dbReference>
<keyword evidence="1" id="KW-0732">Signal</keyword>
<dbReference type="Gene3D" id="3.40.190.10">
    <property type="entry name" value="Periplasmic binding protein-like II"/>
    <property type="match status" value="2"/>
</dbReference>
<comment type="caution">
    <text evidence="2">The sequence shown here is derived from an EMBL/GenBank/DDBJ whole genome shotgun (WGS) entry which is preliminary data.</text>
</comment>
<evidence type="ECO:0000256" key="1">
    <source>
        <dbReference type="SAM" id="SignalP"/>
    </source>
</evidence>
<organism evidence="2 3">
    <name type="scientific">Paenibacillus marchantiophytorum</name>
    <dbReference type="NCBI Taxonomy" id="1619310"/>
    <lineage>
        <taxon>Bacteria</taxon>
        <taxon>Bacillati</taxon>
        <taxon>Bacillota</taxon>
        <taxon>Bacilli</taxon>
        <taxon>Bacillales</taxon>
        <taxon>Paenibacillaceae</taxon>
        <taxon>Paenibacillus</taxon>
    </lineage>
</organism>
<protein>
    <submittedName>
        <fullName evidence="2">ABC transporter substrate-binding protein</fullName>
    </submittedName>
</protein>
<name>A0ABQ2BVB5_9BACL</name>
<dbReference type="EMBL" id="BMHE01000006">
    <property type="protein sequence ID" value="GGI46643.1"/>
    <property type="molecule type" value="Genomic_DNA"/>
</dbReference>
<evidence type="ECO:0000313" key="2">
    <source>
        <dbReference type="EMBL" id="GGI46643.1"/>
    </source>
</evidence>
<keyword evidence="3" id="KW-1185">Reference proteome</keyword>
<dbReference type="PANTHER" id="PTHR43649:SF12">
    <property type="entry name" value="DIACETYLCHITOBIOSE BINDING PROTEIN DASA"/>
    <property type="match status" value="1"/>
</dbReference>
<dbReference type="InterPro" id="IPR050490">
    <property type="entry name" value="Bact_solute-bd_prot1"/>
</dbReference>
<feature type="chain" id="PRO_5045121489" evidence="1">
    <location>
        <begin position="21"/>
        <end position="560"/>
    </location>
</feature>
<dbReference type="PROSITE" id="PS51257">
    <property type="entry name" value="PROKAR_LIPOPROTEIN"/>
    <property type="match status" value="1"/>
</dbReference>
<accession>A0ABQ2BVB5</accession>
<dbReference type="SUPFAM" id="SSF53850">
    <property type="entry name" value="Periplasmic binding protein-like II"/>
    <property type="match status" value="1"/>
</dbReference>
<evidence type="ECO:0000313" key="3">
    <source>
        <dbReference type="Proteomes" id="UP000615455"/>
    </source>
</evidence>
<dbReference type="PANTHER" id="PTHR43649">
    <property type="entry name" value="ARABINOSE-BINDING PROTEIN-RELATED"/>
    <property type="match status" value="1"/>
</dbReference>
<gene>
    <name evidence="2" type="ORF">GCM10008018_18120</name>
</gene>
<sequence>MRKIGISVIASVLLFSMVLAGCTSSKSEDKTAVSPQGGTSTAAATATASNKPLTIKVFAQQDKDTDLKTNKFTKSIESKFNIQFNWTTVPFDGAAEKRQISLASGDYPDLYLLIPWVDRFSQTDLLKYGQQGVIVPLNDLIDKYGPNIKKALDSNKYYKAMNTAPDGKIYGLTGLNECFHCSYPNKMWLNTKWLDKLNLTMPKTPQDFKKVLQAFKTKDPNGNGKADEVPLSGSTEPYGVHVIPYFMNGFIYDDDRTYLLMKDGKVDTAANKPEWKDGLAFVKSMYSEGLIDPGAFTQNAEAFKKIGDNAGTQILGAGAGMHPWIFAEMSATAPYVKDYNPVPPLQGPNASFATYNYPIDPGATFVLTNKSSKDVQIAAVKMLDYLYTQEGAINGIFGEEGKSWRKPKDGDVALNDQIKPLYATIPLATGETPRNDLWGPMAQYNQYKALRDAEVQDTNIYGSGYERRLFQATKLYEGKEPKEVFPHWALWVEPSRADEVSLMQTNIKDYIDKSALQFVTGAKSLDKDWDAYVKGLDALNIKRYIELMQQSFDSSTINKK</sequence>
<feature type="signal peptide" evidence="1">
    <location>
        <begin position="1"/>
        <end position="20"/>
    </location>
</feature>
<dbReference type="RefSeq" id="WP_373291202.1">
    <property type="nucleotide sequence ID" value="NZ_BMHE01000006.1"/>
</dbReference>
<dbReference type="Proteomes" id="UP000615455">
    <property type="component" value="Unassembled WGS sequence"/>
</dbReference>
<proteinExistence type="predicted"/>
<reference evidence="3" key="1">
    <citation type="journal article" date="2019" name="Int. J. Syst. Evol. Microbiol.">
        <title>The Global Catalogue of Microorganisms (GCM) 10K type strain sequencing project: providing services to taxonomists for standard genome sequencing and annotation.</title>
        <authorList>
            <consortium name="The Broad Institute Genomics Platform"/>
            <consortium name="The Broad Institute Genome Sequencing Center for Infectious Disease"/>
            <person name="Wu L."/>
            <person name="Ma J."/>
        </authorList>
    </citation>
    <scope>NUCLEOTIDE SEQUENCE [LARGE SCALE GENOMIC DNA]</scope>
    <source>
        <strain evidence="3">CGMCC 1.15043</strain>
    </source>
</reference>